<protein>
    <submittedName>
        <fullName evidence="3">Uncharacterized protein</fullName>
    </submittedName>
</protein>
<dbReference type="EMBL" id="HBKQ01029016">
    <property type="protein sequence ID" value="CAE2247865.1"/>
    <property type="molecule type" value="Transcribed_RNA"/>
</dbReference>
<gene>
    <name evidence="2" type="ORF">OAUR00152_LOCUS19735</name>
    <name evidence="3" type="ORF">OAUR00152_LOCUS19738</name>
</gene>
<evidence type="ECO:0000313" key="3">
    <source>
        <dbReference type="EMBL" id="CAE2247865.1"/>
    </source>
</evidence>
<dbReference type="EMBL" id="HBKQ01029013">
    <property type="protein sequence ID" value="CAE2247861.1"/>
    <property type="molecule type" value="Transcribed_RNA"/>
</dbReference>
<accession>A0A6U6FNA1</accession>
<organism evidence="3">
    <name type="scientific">Odontella aurita</name>
    <dbReference type="NCBI Taxonomy" id="265563"/>
    <lineage>
        <taxon>Eukaryota</taxon>
        <taxon>Sar</taxon>
        <taxon>Stramenopiles</taxon>
        <taxon>Ochrophyta</taxon>
        <taxon>Bacillariophyta</taxon>
        <taxon>Mediophyceae</taxon>
        <taxon>Biddulphiophycidae</taxon>
        <taxon>Eupodiscales</taxon>
        <taxon>Odontellaceae</taxon>
        <taxon>Odontella</taxon>
    </lineage>
</organism>
<evidence type="ECO:0000313" key="2">
    <source>
        <dbReference type="EMBL" id="CAE2247861.1"/>
    </source>
</evidence>
<reference evidence="3" key="1">
    <citation type="submission" date="2021-01" db="EMBL/GenBank/DDBJ databases">
        <authorList>
            <person name="Corre E."/>
            <person name="Pelletier E."/>
            <person name="Niang G."/>
            <person name="Scheremetjew M."/>
            <person name="Finn R."/>
            <person name="Kale V."/>
            <person name="Holt S."/>
            <person name="Cochrane G."/>
            <person name="Meng A."/>
            <person name="Brown T."/>
            <person name="Cohen L."/>
        </authorList>
    </citation>
    <scope>NUCLEOTIDE SEQUENCE</scope>
    <source>
        <strain evidence="3">Isolate 1302-5</strain>
    </source>
</reference>
<name>A0A6U6FNA1_9STRA</name>
<proteinExistence type="predicted"/>
<evidence type="ECO:0000256" key="1">
    <source>
        <dbReference type="SAM" id="MobiDB-lite"/>
    </source>
</evidence>
<feature type="region of interest" description="Disordered" evidence="1">
    <location>
        <begin position="92"/>
        <end position="111"/>
    </location>
</feature>
<sequence length="111" mass="11778">MGVKRPVRPSQPQPSTWPPATAYALPLGNVKLLSLRWSTLPDDSYALAFDCRLDDANEVDCRGPQQPIAAVVVVVEVVRGDDSCRQRLVRASAPRRGGAAQPAAAATTKGG</sequence>
<dbReference type="AlphaFoldDB" id="A0A6U6FNA1"/>